<keyword evidence="3" id="KW-0732">Signal</keyword>
<reference evidence="5 6" key="1">
    <citation type="submission" date="2019-03" db="EMBL/GenBank/DDBJ databases">
        <title>Genomic Encyclopedia of Archaeal and Bacterial Type Strains, Phase II (KMG-II): from individual species to whole genera.</title>
        <authorList>
            <person name="Goeker M."/>
        </authorList>
    </citation>
    <scope>NUCLEOTIDE SEQUENCE [LARGE SCALE GENOMIC DNA]</scope>
    <source>
        <strain evidence="5 6">DSM 15388</strain>
    </source>
</reference>
<dbReference type="InterPro" id="IPR001314">
    <property type="entry name" value="Peptidase_S1A"/>
</dbReference>
<dbReference type="PROSITE" id="PS00135">
    <property type="entry name" value="TRYPSIN_SER"/>
    <property type="match status" value="1"/>
</dbReference>
<comment type="caution">
    <text evidence="5">The sequence shown here is derived from an EMBL/GenBank/DDBJ whole genome shotgun (WGS) entry which is preliminary data.</text>
</comment>
<evidence type="ECO:0000256" key="2">
    <source>
        <dbReference type="RuleBase" id="RU363034"/>
    </source>
</evidence>
<gene>
    <name evidence="5" type="ORF">BCF53_10589</name>
</gene>
<dbReference type="PROSITE" id="PS00134">
    <property type="entry name" value="TRYPSIN_HIS"/>
    <property type="match status" value="1"/>
</dbReference>
<name>A0A4R3I8L9_9GAMM</name>
<keyword evidence="1" id="KW-1015">Disulfide bond</keyword>
<dbReference type="SUPFAM" id="SSF50494">
    <property type="entry name" value="Trypsin-like serine proteases"/>
    <property type="match status" value="1"/>
</dbReference>
<dbReference type="InterPro" id="IPR033116">
    <property type="entry name" value="TRYPSIN_SER"/>
</dbReference>
<keyword evidence="2" id="KW-0720">Serine protease</keyword>
<keyword evidence="2" id="KW-0378">Hydrolase</keyword>
<dbReference type="PANTHER" id="PTHR24253">
    <property type="entry name" value="TRANSMEMBRANE PROTEASE SERINE"/>
    <property type="match status" value="1"/>
</dbReference>
<dbReference type="PANTHER" id="PTHR24253:SF153">
    <property type="entry name" value="SERINE PROTEASE HEPSIN"/>
    <property type="match status" value="1"/>
</dbReference>
<evidence type="ECO:0000256" key="1">
    <source>
        <dbReference type="ARBA" id="ARBA00023157"/>
    </source>
</evidence>
<dbReference type="PRINTS" id="PR00722">
    <property type="entry name" value="CHYMOTRYPSIN"/>
</dbReference>
<dbReference type="InterPro" id="IPR001254">
    <property type="entry name" value="Trypsin_dom"/>
</dbReference>
<evidence type="ECO:0000259" key="4">
    <source>
        <dbReference type="PROSITE" id="PS50240"/>
    </source>
</evidence>
<protein>
    <submittedName>
        <fullName evidence="5">Trypsin</fullName>
    </submittedName>
</protein>
<dbReference type="Proteomes" id="UP000295793">
    <property type="component" value="Unassembled WGS sequence"/>
</dbReference>
<organism evidence="5 6">
    <name type="scientific">Reinekea marinisedimentorum</name>
    <dbReference type="NCBI Taxonomy" id="230495"/>
    <lineage>
        <taxon>Bacteria</taxon>
        <taxon>Pseudomonadati</taxon>
        <taxon>Pseudomonadota</taxon>
        <taxon>Gammaproteobacteria</taxon>
        <taxon>Oceanospirillales</taxon>
        <taxon>Saccharospirillaceae</taxon>
        <taxon>Reinekea</taxon>
    </lineage>
</organism>
<evidence type="ECO:0000313" key="6">
    <source>
        <dbReference type="Proteomes" id="UP000295793"/>
    </source>
</evidence>
<dbReference type="GO" id="GO:0004252">
    <property type="term" value="F:serine-type endopeptidase activity"/>
    <property type="evidence" value="ECO:0007669"/>
    <property type="project" value="InterPro"/>
</dbReference>
<dbReference type="CDD" id="cd00190">
    <property type="entry name" value="Tryp_SPc"/>
    <property type="match status" value="1"/>
</dbReference>
<keyword evidence="2" id="KW-0645">Protease</keyword>
<dbReference type="GO" id="GO:0006508">
    <property type="term" value="P:proteolysis"/>
    <property type="evidence" value="ECO:0007669"/>
    <property type="project" value="UniProtKB-KW"/>
</dbReference>
<feature type="domain" description="Peptidase S1" evidence="4">
    <location>
        <begin position="29"/>
        <end position="312"/>
    </location>
</feature>
<feature type="signal peptide" evidence="3">
    <location>
        <begin position="1"/>
        <end position="20"/>
    </location>
</feature>
<dbReference type="SMART" id="SM00020">
    <property type="entry name" value="Tryp_SPc"/>
    <property type="match status" value="1"/>
</dbReference>
<evidence type="ECO:0000256" key="3">
    <source>
        <dbReference type="SAM" id="SignalP"/>
    </source>
</evidence>
<dbReference type="Pfam" id="PF00089">
    <property type="entry name" value="Trypsin"/>
    <property type="match status" value="2"/>
</dbReference>
<dbReference type="PROSITE" id="PS50240">
    <property type="entry name" value="TRYPSIN_DOM"/>
    <property type="match status" value="1"/>
</dbReference>
<evidence type="ECO:0000313" key="5">
    <source>
        <dbReference type="EMBL" id="TCS41662.1"/>
    </source>
</evidence>
<keyword evidence="6" id="KW-1185">Reference proteome</keyword>
<dbReference type="InterPro" id="IPR043504">
    <property type="entry name" value="Peptidase_S1_PA_chymotrypsin"/>
</dbReference>
<accession>A0A4R3I8L9</accession>
<dbReference type="InterPro" id="IPR009003">
    <property type="entry name" value="Peptidase_S1_PA"/>
</dbReference>
<dbReference type="OrthoDB" id="9813836at2"/>
<dbReference type="EMBL" id="SLZR01000005">
    <property type="protein sequence ID" value="TCS41662.1"/>
    <property type="molecule type" value="Genomic_DNA"/>
</dbReference>
<sequence length="371" mass="39660">MRLLFSIIISYLLAVNLSFADTSSVSTRIVGGEAADDGEHDYYVALMAKYSWAGGYDYYLMCGGTYLGDGFVVTAAHCVNDYGDSDELYLLVGNYSDDMAYENCSGTGMSYSCYSSDTNDSEDYTGYTVYTGDESAIYTVTGANITVHEDYTGTNDDYSDDIAIIQLDSTPTNATLALPSADTFTTLAEAGEEDSVLVIGHGDTLSDSDTSTYDTSPQLMEVYLTPYEDSVCEKYWNGPWYSVYDGDSMACAGDVSQDSCSGDSGGPLLYEADATLLGIVSWGSTLCGSDAGSYSAYTDVYQYVDWVASVIESASESDAVAAASTASVTASEETADSSDVDSTEVSTGSLDGFILFTMLLLLSRRRLLLKL</sequence>
<feature type="chain" id="PRO_5020445137" evidence="3">
    <location>
        <begin position="21"/>
        <end position="371"/>
    </location>
</feature>
<dbReference type="RefSeq" id="WP_132701073.1">
    <property type="nucleotide sequence ID" value="NZ_SLZR01000005.1"/>
</dbReference>
<dbReference type="Gene3D" id="2.40.10.10">
    <property type="entry name" value="Trypsin-like serine proteases"/>
    <property type="match status" value="1"/>
</dbReference>
<dbReference type="AlphaFoldDB" id="A0A4R3I8L9"/>
<dbReference type="InterPro" id="IPR018114">
    <property type="entry name" value="TRYPSIN_HIS"/>
</dbReference>
<proteinExistence type="predicted"/>